<accession>A0A6L6IY49</accession>
<dbReference type="InterPro" id="IPR020835">
    <property type="entry name" value="Catalase_sf"/>
</dbReference>
<proteinExistence type="predicted"/>
<keyword evidence="2" id="KW-1185">Reference proteome</keyword>
<evidence type="ECO:0000313" key="1">
    <source>
        <dbReference type="EMBL" id="MTH63990.1"/>
    </source>
</evidence>
<dbReference type="Proteomes" id="UP000478740">
    <property type="component" value="Unassembled WGS sequence"/>
</dbReference>
<dbReference type="GO" id="GO:0020037">
    <property type="term" value="F:heme binding"/>
    <property type="evidence" value="ECO:0007669"/>
    <property type="project" value="InterPro"/>
</dbReference>
<name>A0A6L6IY49_9RHOB</name>
<dbReference type="SUPFAM" id="SSF56634">
    <property type="entry name" value="Heme-dependent catalase-like"/>
    <property type="match status" value="1"/>
</dbReference>
<protein>
    <submittedName>
        <fullName evidence="1">Catalase</fullName>
    </submittedName>
</protein>
<gene>
    <name evidence="1" type="ORF">GL284_06895</name>
</gene>
<dbReference type="CDD" id="cd08152">
    <property type="entry name" value="y4iL_like"/>
    <property type="match status" value="1"/>
</dbReference>
<organism evidence="1 2">
    <name type="scientific">Paracoccus shanxieyensis</name>
    <dbReference type="NCBI Taxonomy" id="2675752"/>
    <lineage>
        <taxon>Bacteria</taxon>
        <taxon>Pseudomonadati</taxon>
        <taxon>Pseudomonadota</taxon>
        <taxon>Alphaproteobacteria</taxon>
        <taxon>Rhodobacterales</taxon>
        <taxon>Paracoccaceae</taxon>
        <taxon>Paracoccus</taxon>
    </lineage>
</organism>
<evidence type="ECO:0000313" key="2">
    <source>
        <dbReference type="Proteomes" id="UP000478740"/>
    </source>
</evidence>
<sequence length="358" mass="38970">MPAPVRYTDDLETIDSDEAATVRSLLDSFDHILRTTARDYGHAVRSVHAKAHAVLQGTLQVHEGLPAELRQGLFATPGTHPAWLRVSTNPGDLLSDKISLPRGIALKVEEARGPRLDGAIGQAQDFLMIDGPAFAVATAHDFARQLKLLAATTDRAEGGKVLLSKILQTVNAALGRVGAESASLAGIGGAPQVHPLGQTYFSATPFRYGDHVAKFRLRPLSADLTELTGKKIDTSDGDSPIRAHVRASMAGFDAEWAFEVQLARDLVCQPIEDASQIWDEDEAPFAQVATLRVPRQDSLDPAQVDQVDLGMRFSPWNGLQAHRPLGGVNRARRLPYEQSAQFRARFNRCPIHDLDMAE</sequence>
<comment type="caution">
    <text evidence="1">The sequence shown here is derived from an EMBL/GenBank/DDBJ whole genome shotgun (WGS) entry which is preliminary data.</text>
</comment>
<reference evidence="1 2" key="1">
    <citation type="submission" date="2019-11" db="EMBL/GenBank/DDBJ databases">
        <authorList>
            <person name="Dong K."/>
        </authorList>
    </citation>
    <scope>NUCLEOTIDE SEQUENCE [LARGE SCALE GENOMIC DNA]</scope>
    <source>
        <strain evidence="1 2">DK608</strain>
    </source>
</reference>
<dbReference type="PANTHER" id="PTHR36195">
    <property type="entry name" value="DOMAIN PROTEIN, PUTATIVE (AFU_ORTHOLOGUE AFUA_5G01990)-RELATED-RELATED"/>
    <property type="match status" value="1"/>
</dbReference>
<dbReference type="Gene3D" id="2.40.180.10">
    <property type="entry name" value="Catalase core domain"/>
    <property type="match status" value="1"/>
</dbReference>
<dbReference type="PANTHER" id="PTHR36195:SF4">
    <property type="entry name" value="DOMAIN PROTEIN, PUTATIVE (AFU_ORTHOLOGUE AFUA_5G01990)-RELATED"/>
    <property type="match status" value="1"/>
</dbReference>
<dbReference type="AlphaFoldDB" id="A0A6L6IY49"/>
<dbReference type="EMBL" id="WMII01000005">
    <property type="protein sequence ID" value="MTH63990.1"/>
    <property type="molecule type" value="Genomic_DNA"/>
</dbReference>
<dbReference type="RefSeq" id="WP_155043863.1">
    <property type="nucleotide sequence ID" value="NZ_WMIH01000004.1"/>
</dbReference>